<proteinExistence type="predicted"/>
<evidence type="ECO:0000313" key="2">
    <source>
        <dbReference type="Proteomes" id="UP000629287"/>
    </source>
</evidence>
<reference evidence="1 2" key="1">
    <citation type="submission" date="2020-10" db="EMBL/GenBank/DDBJ databases">
        <title>Sequencing the genomes of 1000 actinobacteria strains.</title>
        <authorList>
            <person name="Klenk H.-P."/>
        </authorList>
    </citation>
    <scope>NUCLEOTIDE SEQUENCE [LARGE SCALE GENOMIC DNA]</scope>
    <source>
        <strain evidence="1 2">DSM 41803</strain>
    </source>
</reference>
<sequence length="98" mass="11246">MDEQVEEVRRLLEAIERLEQMQDDEACAKAVTQVLDTWPDHHARLRELRQARVQRMKDSGMTWQQIGDVLGVHATRAQQIAKGLRGSKRPKKDDAAEA</sequence>
<comment type="caution">
    <text evidence="1">The sequence shown here is derived from an EMBL/GenBank/DDBJ whole genome shotgun (WGS) entry which is preliminary data.</text>
</comment>
<evidence type="ECO:0000313" key="1">
    <source>
        <dbReference type="EMBL" id="MBE1599720.1"/>
    </source>
</evidence>
<protein>
    <submittedName>
        <fullName evidence="1">Uncharacterized protein</fullName>
    </submittedName>
</protein>
<dbReference type="RefSeq" id="WP_233443317.1">
    <property type="nucleotide sequence ID" value="NZ_JADBGF010000001.1"/>
</dbReference>
<keyword evidence="2" id="KW-1185">Reference proteome</keyword>
<name>A0A8I0TS52_9ACTN</name>
<dbReference type="AlphaFoldDB" id="A0A8I0TS52"/>
<organism evidence="1 2">
    <name type="scientific">Streptomyces stelliscabiei</name>
    <dbReference type="NCBI Taxonomy" id="146820"/>
    <lineage>
        <taxon>Bacteria</taxon>
        <taxon>Bacillati</taxon>
        <taxon>Actinomycetota</taxon>
        <taxon>Actinomycetes</taxon>
        <taxon>Kitasatosporales</taxon>
        <taxon>Streptomycetaceae</taxon>
        <taxon>Streptomyces</taxon>
    </lineage>
</organism>
<gene>
    <name evidence="1" type="ORF">H4687_005849</name>
</gene>
<dbReference type="EMBL" id="JADBGF010000001">
    <property type="protein sequence ID" value="MBE1599720.1"/>
    <property type="molecule type" value="Genomic_DNA"/>
</dbReference>
<accession>A0A8I0TS52</accession>
<dbReference type="GeneID" id="86830393"/>
<dbReference type="Proteomes" id="UP000629287">
    <property type="component" value="Unassembled WGS sequence"/>
</dbReference>